<dbReference type="EMBL" id="JBHUOP010000004">
    <property type="protein sequence ID" value="MFD2840818.1"/>
    <property type="molecule type" value="Genomic_DNA"/>
</dbReference>
<accession>A0ABW5XGH4</accession>
<keyword evidence="3 6" id="KW-1133">Transmembrane helix</keyword>
<feature type="domain" description="ABC-2 type transporter transmembrane" evidence="7">
    <location>
        <begin position="642"/>
        <end position="834"/>
    </location>
</feature>
<evidence type="ECO:0000256" key="5">
    <source>
        <dbReference type="SAM" id="MobiDB-lite"/>
    </source>
</evidence>
<evidence type="ECO:0000256" key="4">
    <source>
        <dbReference type="ARBA" id="ARBA00023136"/>
    </source>
</evidence>
<dbReference type="NCBIfam" id="TIGR03061">
    <property type="entry name" value="pip_yhgE_Nterm"/>
    <property type="match status" value="1"/>
</dbReference>
<feature type="domain" description="ABC-2 type transporter transmembrane" evidence="7">
    <location>
        <begin position="24"/>
        <end position="181"/>
    </location>
</feature>
<dbReference type="PANTHER" id="PTHR43077">
    <property type="entry name" value="TRANSPORT PERMEASE YVFS-RELATED"/>
    <property type="match status" value="1"/>
</dbReference>
<evidence type="ECO:0000256" key="1">
    <source>
        <dbReference type="ARBA" id="ARBA00004141"/>
    </source>
</evidence>
<dbReference type="InterPro" id="IPR023908">
    <property type="entry name" value="xxxLxxG_rpt"/>
</dbReference>
<dbReference type="NCBIfam" id="TIGR03057">
    <property type="entry name" value="xxxLxxG_by_4"/>
    <property type="match status" value="1"/>
</dbReference>
<reference evidence="9" key="1">
    <citation type="journal article" date="2019" name="Int. J. Syst. Evol. Microbiol.">
        <title>The Global Catalogue of Microorganisms (GCM) 10K type strain sequencing project: providing services to taxonomists for standard genome sequencing and annotation.</title>
        <authorList>
            <consortium name="The Broad Institute Genomics Platform"/>
            <consortium name="The Broad Institute Genome Sequencing Center for Infectious Disease"/>
            <person name="Wu L."/>
            <person name="Ma J."/>
        </authorList>
    </citation>
    <scope>NUCLEOTIDE SEQUENCE [LARGE SCALE GENOMIC DNA]</scope>
    <source>
        <strain evidence="9">KCTC 33576</strain>
    </source>
</reference>
<dbReference type="Gene3D" id="3.40.1710.10">
    <property type="entry name" value="abc type-2 transporter like domain"/>
    <property type="match status" value="1"/>
</dbReference>
<dbReference type="NCBIfam" id="TIGR03062">
    <property type="entry name" value="pip_yhgE_Cterm"/>
    <property type="match status" value="1"/>
</dbReference>
<dbReference type="PANTHER" id="PTHR43077:SF5">
    <property type="entry name" value="PHAGE INFECTION PROTEIN"/>
    <property type="match status" value="1"/>
</dbReference>
<feature type="transmembrane region" description="Helical" evidence="6">
    <location>
        <begin position="701"/>
        <end position="723"/>
    </location>
</feature>
<evidence type="ECO:0000259" key="7">
    <source>
        <dbReference type="Pfam" id="PF12698"/>
    </source>
</evidence>
<dbReference type="InterPro" id="IPR051328">
    <property type="entry name" value="T7SS_ABC-Transporter"/>
</dbReference>
<dbReference type="InterPro" id="IPR017501">
    <property type="entry name" value="Phage_infect_YhgE_C"/>
</dbReference>
<keyword evidence="9" id="KW-1185">Reference proteome</keyword>
<dbReference type="Proteomes" id="UP001597391">
    <property type="component" value="Unassembled WGS sequence"/>
</dbReference>
<feature type="region of interest" description="Disordered" evidence="5">
    <location>
        <begin position="533"/>
        <end position="555"/>
    </location>
</feature>
<keyword evidence="4 6" id="KW-0472">Membrane</keyword>
<dbReference type="Pfam" id="PF12698">
    <property type="entry name" value="ABC2_membrane_3"/>
    <property type="match status" value="2"/>
</dbReference>
<sequence length="891" mass="91292">MAAPQRSWRLPHMSNSKIMNAIVFVVIIALPLLYAGLLSSAYQDPVENISRMKAAVVNLDHPYTAELSTGESETFALGDDLTEKLTNPGSGDEVGFDWRVMGRETAEKALKSEEIRAYMVIPEGFSRTAGSLGTDEAANLDKVTLEIVTDDGVNYLAGTMARTVAATLEGELSSQAAQQYIDTVLVAMTSVHDGFEEAADGGDILTDGSADLTDGLTTLSDAIAQAGDGSADLKDGSIQLAEGTKKLGSAIPGVTQGASDLKNGATDLNDGAQKLASGSHTLNKGVGDFTEGADQVADGLAELKANTRALAQGAKALAAGAKELTQGTGELTTGADKLSVGAKGLAAGGKTLAEGTAALKQGSASLHENLTSLSKGGAPLVDGAQNLNESTLALLAACQAQVGAENPLCQGIAQLSEGQTSLAQGIREYQGSTAALAEGAATLNAKIAELDKGAAELSKGASDLSDGTRDLAVGAAQLNTGATELGKGASALNRSIGSAKDTAQSKTVIGAINTLESGARQLSGQSGALRTGAADLDKGTGTLADGSSKLADGSTQMTKRLPALTDAVAQLDQGASALADGASRLDSGLAEIGDGAYSAVDGAQKLADGSSELTDALREGSQRVPTYSEAEQDSISKTASAITEVVPVRDNAVANAAGGFGPMFLALSLWIGGIALFLVMPALDRRHSTAEKWWHSATRPAAIGLAVAISQGVLAALIINWGVRLHAANLWGLVGIAVLASITFVAINQACVALLSYRGRFVSIVLLLLQITSMGGTFPIETAPRFFQAVHELLPMTWVHYGFRATIAGDGIEGYASKVVLNLLLWLVVSLVVVTVSAKARAGRRPLAHDNANLGDMLDAEAAPFGTGSLELEDHNAVDDTVDVVVTARHQ</sequence>
<feature type="transmembrane region" description="Helical" evidence="6">
    <location>
        <begin position="21"/>
        <end position="42"/>
    </location>
</feature>
<dbReference type="Gene3D" id="1.10.287.950">
    <property type="entry name" value="Methyl-accepting chemotaxis protein"/>
    <property type="match status" value="2"/>
</dbReference>
<feature type="transmembrane region" description="Helical" evidence="6">
    <location>
        <begin position="819"/>
        <end position="838"/>
    </location>
</feature>
<name>A0ABW5XGH4_9MICO</name>
<dbReference type="RefSeq" id="WP_377466728.1">
    <property type="nucleotide sequence ID" value="NZ_JBHUOP010000004.1"/>
</dbReference>
<comment type="caution">
    <text evidence="8">The sequence shown here is derived from an EMBL/GenBank/DDBJ whole genome shotgun (WGS) entry which is preliminary data.</text>
</comment>
<protein>
    <submittedName>
        <fullName evidence="8">YhgE/Pip domain-containing protein</fullName>
    </submittedName>
</protein>
<proteinExistence type="predicted"/>
<evidence type="ECO:0000256" key="2">
    <source>
        <dbReference type="ARBA" id="ARBA00022692"/>
    </source>
</evidence>
<feature type="transmembrane region" description="Helical" evidence="6">
    <location>
        <begin position="729"/>
        <end position="754"/>
    </location>
</feature>
<evidence type="ECO:0000256" key="3">
    <source>
        <dbReference type="ARBA" id="ARBA00022989"/>
    </source>
</evidence>
<feature type="transmembrane region" description="Helical" evidence="6">
    <location>
        <begin position="761"/>
        <end position="780"/>
    </location>
</feature>
<organism evidence="8 9">
    <name type="scientific">Populibacterium corticicola</name>
    <dbReference type="NCBI Taxonomy" id="1812826"/>
    <lineage>
        <taxon>Bacteria</taxon>
        <taxon>Bacillati</taxon>
        <taxon>Actinomycetota</taxon>
        <taxon>Actinomycetes</taxon>
        <taxon>Micrococcales</taxon>
        <taxon>Jonesiaceae</taxon>
        <taxon>Populibacterium</taxon>
    </lineage>
</organism>
<evidence type="ECO:0000256" key="6">
    <source>
        <dbReference type="SAM" id="Phobius"/>
    </source>
</evidence>
<evidence type="ECO:0000313" key="8">
    <source>
        <dbReference type="EMBL" id="MFD2840818.1"/>
    </source>
</evidence>
<evidence type="ECO:0000313" key="9">
    <source>
        <dbReference type="Proteomes" id="UP001597391"/>
    </source>
</evidence>
<feature type="transmembrane region" description="Helical" evidence="6">
    <location>
        <begin position="659"/>
        <end position="680"/>
    </location>
</feature>
<dbReference type="InterPro" id="IPR013525">
    <property type="entry name" value="ABC2_TM"/>
</dbReference>
<comment type="subcellular location">
    <subcellularLocation>
        <location evidence="1">Membrane</location>
        <topology evidence="1">Multi-pass membrane protein</topology>
    </subcellularLocation>
</comment>
<gene>
    <name evidence="8" type="ORF">ACFSYH_09565</name>
</gene>
<dbReference type="InterPro" id="IPR017500">
    <property type="entry name" value="Phage_infect_YhgE_N"/>
</dbReference>
<keyword evidence="2 6" id="KW-0812">Transmembrane</keyword>